<feature type="transmembrane region" description="Helical" evidence="1">
    <location>
        <begin position="45"/>
        <end position="69"/>
    </location>
</feature>
<sequence>MKPIDRMNEKPIFIFPQYLLIAILNSLIFNAYLKSTGLPGGAVGMIPLVVMLFSLITFITSLIIFLILLKQKINLNSTKYILLYQSIYLIVLIVAGQNPFEKGLEKEFKEITIWIYFASFLATASLIIILWFLKIVNRRRQNI</sequence>
<evidence type="ECO:0000313" key="3">
    <source>
        <dbReference type="Proteomes" id="UP000199354"/>
    </source>
</evidence>
<feature type="transmembrane region" description="Helical" evidence="1">
    <location>
        <begin position="111"/>
        <end position="133"/>
    </location>
</feature>
<dbReference type="STRING" id="490189.SAMN02927903_03260"/>
<evidence type="ECO:0000256" key="1">
    <source>
        <dbReference type="SAM" id="Phobius"/>
    </source>
</evidence>
<feature type="transmembrane region" description="Helical" evidence="1">
    <location>
        <begin position="81"/>
        <end position="99"/>
    </location>
</feature>
<organism evidence="2 3">
    <name type="scientific">Flavobacterium caeni</name>
    <dbReference type="NCBI Taxonomy" id="490189"/>
    <lineage>
        <taxon>Bacteria</taxon>
        <taxon>Pseudomonadati</taxon>
        <taxon>Bacteroidota</taxon>
        <taxon>Flavobacteriia</taxon>
        <taxon>Flavobacteriales</taxon>
        <taxon>Flavobacteriaceae</taxon>
        <taxon>Flavobacterium</taxon>
    </lineage>
</organism>
<keyword evidence="1" id="KW-0812">Transmembrane</keyword>
<reference evidence="2 3" key="1">
    <citation type="submission" date="2016-10" db="EMBL/GenBank/DDBJ databases">
        <authorList>
            <person name="de Groot N.N."/>
        </authorList>
    </citation>
    <scope>NUCLEOTIDE SEQUENCE [LARGE SCALE GENOMIC DNA]</scope>
    <source>
        <strain evidence="2 3">CGMCC 1.7031</strain>
    </source>
</reference>
<feature type="transmembrane region" description="Helical" evidence="1">
    <location>
        <begin position="12"/>
        <end position="33"/>
    </location>
</feature>
<dbReference type="RefSeq" id="WP_091147057.1">
    <property type="nucleotide sequence ID" value="NZ_FMVF01000031.1"/>
</dbReference>
<proteinExistence type="predicted"/>
<accession>A0A1G5KG45</accession>
<gene>
    <name evidence="2" type="ORF">SAMN02927903_03260</name>
</gene>
<dbReference type="Proteomes" id="UP000199354">
    <property type="component" value="Unassembled WGS sequence"/>
</dbReference>
<keyword evidence="3" id="KW-1185">Reference proteome</keyword>
<evidence type="ECO:0000313" key="2">
    <source>
        <dbReference type="EMBL" id="SCY98939.1"/>
    </source>
</evidence>
<dbReference type="AlphaFoldDB" id="A0A1G5KG45"/>
<keyword evidence="1" id="KW-0472">Membrane</keyword>
<name>A0A1G5KG45_9FLAO</name>
<protein>
    <submittedName>
        <fullName evidence="2">Uncharacterized protein</fullName>
    </submittedName>
</protein>
<dbReference type="EMBL" id="FMVF01000031">
    <property type="protein sequence ID" value="SCY98939.1"/>
    <property type="molecule type" value="Genomic_DNA"/>
</dbReference>
<keyword evidence="1" id="KW-1133">Transmembrane helix</keyword>